<dbReference type="PANTHER" id="PTHR33269:SF17">
    <property type="entry name" value="NADH-UBIQUINONE OXIDOREDUCTASE CHAIN 6"/>
    <property type="match status" value="1"/>
</dbReference>
<keyword evidence="2" id="KW-1003">Cell membrane</keyword>
<keyword evidence="4" id="KW-1185">Reference proteome</keyword>
<dbReference type="PANTHER" id="PTHR33269">
    <property type="entry name" value="NADH-UBIQUINONE OXIDOREDUCTASE CHAIN 6"/>
    <property type="match status" value="1"/>
</dbReference>
<dbReference type="AlphaFoldDB" id="A0A5C6BRF0"/>
<proteinExistence type="inferred from homology"/>
<keyword evidence="2" id="KW-0812">Transmembrane</keyword>
<feature type="transmembrane region" description="Helical" evidence="2">
    <location>
        <begin position="6"/>
        <end position="24"/>
    </location>
</feature>
<gene>
    <name evidence="3" type="primary">nuoJ</name>
    <name evidence="3" type="ORF">CA54_36690</name>
</gene>
<protein>
    <recommendedName>
        <fullName evidence="2">NADH-quinone oxidoreductase subunit J</fullName>
        <ecNumber evidence="2">7.1.1.-</ecNumber>
    </recommendedName>
</protein>
<accession>A0A5C6BRF0</accession>
<feature type="transmembrane region" description="Helical" evidence="2">
    <location>
        <begin position="169"/>
        <end position="191"/>
    </location>
</feature>
<dbReference type="GO" id="GO:0005886">
    <property type="term" value="C:plasma membrane"/>
    <property type="evidence" value="ECO:0007669"/>
    <property type="project" value="UniProtKB-SubCell"/>
</dbReference>
<comment type="subcellular location">
    <subcellularLocation>
        <location evidence="2">Cell membrane</location>
        <topology evidence="2">Multi-pass membrane protein</topology>
    </subcellularLocation>
</comment>
<dbReference type="GO" id="GO:0048038">
    <property type="term" value="F:quinone binding"/>
    <property type="evidence" value="ECO:0007669"/>
    <property type="project" value="UniProtKB-UniRule"/>
</dbReference>
<comment type="catalytic activity">
    <reaction evidence="2">
        <text>a quinone + NADH + 5 H(+)(in) = a quinol + NAD(+) + 4 H(+)(out)</text>
        <dbReference type="Rhea" id="RHEA:57888"/>
        <dbReference type="ChEBI" id="CHEBI:15378"/>
        <dbReference type="ChEBI" id="CHEBI:24646"/>
        <dbReference type="ChEBI" id="CHEBI:57540"/>
        <dbReference type="ChEBI" id="CHEBI:57945"/>
        <dbReference type="ChEBI" id="CHEBI:132124"/>
    </reaction>
</comment>
<evidence type="ECO:0000256" key="1">
    <source>
        <dbReference type="ARBA" id="ARBA00005698"/>
    </source>
</evidence>
<feature type="transmembrane region" description="Helical" evidence="2">
    <location>
        <begin position="58"/>
        <end position="79"/>
    </location>
</feature>
<keyword evidence="2" id="KW-0472">Membrane</keyword>
<organism evidence="3 4">
    <name type="scientific">Symmachiella macrocystis</name>
    <dbReference type="NCBI Taxonomy" id="2527985"/>
    <lineage>
        <taxon>Bacteria</taxon>
        <taxon>Pseudomonadati</taxon>
        <taxon>Planctomycetota</taxon>
        <taxon>Planctomycetia</taxon>
        <taxon>Planctomycetales</taxon>
        <taxon>Planctomycetaceae</taxon>
        <taxon>Symmachiella</taxon>
    </lineage>
</organism>
<keyword evidence="3" id="KW-0560">Oxidoreductase</keyword>
<keyword evidence="2" id="KW-0874">Quinone</keyword>
<dbReference type="Proteomes" id="UP000320735">
    <property type="component" value="Unassembled WGS sequence"/>
</dbReference>
<comment type="caution">
    <text evidence="3">The sequence shown here is derived from an EMBL/GenBank/DDBJ whole genome shotgun (WGS) entry which is preliminary data.</text>
</comment>
<comment type="function">
    <text evidence="2">NDH-1 shuttles electrons from NADH, via FMN and iron-sulfur (Fe-S) centers, to quinones in the respiratory chain. Couples the redox reaction to proton translocation (for every two electrons transferred, four hydrogen ions are translocated across the cytoplasmic membrane), and thus conserves the redox energy in a proton gradient.</text>
</comment>
<dbReference type="InterPro" id="IPR001457">
    <property type="entry name" value="NADH_UbQ/plastoQ_OxRdtase_su6"/>
</dbReference>
<dbReference type="Pfam" id="PF00499">
    <property type="entry name" value="Oxidored_q3"/>
    <property type="match status" value="1"/>
</dbReference>
<dbReference type="GO" id="GO:0016491">
    <property type="term" value="F:oxidoreductase activity"/>
    <property type="evidence" value="ECO:0007669"/>
    <property type="project" value="UniProtKB-KW"/>
</dbReference>
<feature type="transmembrane region" description="Helical" evidence="2">
    <location>
        <begin position="31"/>
        <end position="52"/>
    </location>
</feature>
<reference evidence="3 4" key="1">
    <citation type="submission" date="2019-02" db="EMBL/GenBank/DDBJ databases">
        <title>Deep-cultivation of Planctomycetes and their phenomic and genomic characterization uncovers novel biology.</title>
        <authorList>
            <person name="Wiegand S."/>
            <person name="Jogler M."/>
            <person name="Boedeker C."/>
            <person name="Pinto D."/>
            <person name="Vollmers J."/>
            <person name="Rivas-Marin E."/>
            <person name="Kohn T."/>
            <person name="Peeters S.H."/>
            <person name="Heuer A."/>
            <person name="Rast P."/>
            <person name="Oberbeckmann S."/>
            <person name="Bunk B."/>
            <person name="Jeske O."/>
            <person name="Meyerdierks A."/>
            <person name="Storesund J.E."/>
            <person name="Kallscheuer N."/>
            <person name="Luecker S."/>
            <person name="Lage O.M."/>
            <person name="Pohl T."/>
            <person name="Merkel B.J."/>
            <person name="Hornburger P."/>
            <person name="Mueller R.-W."/>
            <person name="Bruemmer F."/>
            <person name="Labrenz M."/>
            <person name="Spormann A.M."/>
            <person name="Op Den Camp H."/>
            <person name="Overmann J."/>
            <person name="Amann R."/>
            <person name="Jetten M.S.M."/>
            <person name="Mascher T."/>
            <person name="Medema M.H."/>
            <person name="Devos D.P."/>
            <person name="Kaster A.-K."/>
            <person name="Ovreas L."/>
            <person name="Rohde M."/>
            <person name="Galperin M.Y."/>
            <person name="Jogler C."/>
        </authorList>
    </citation>
    <scope>NUCLEOTIDE SEQUENCE [LARGE SCALE GENOMIC DNA]</scope>
    <source>
        <strain evidence="3 4">CA54</strain>
    </source>
</reference>
<evidence type="ECO:0000313" key="4">
    <source>
        <dbReference type="Proteomes" id="UP000320735"/>
    </source>
</evidence>
<dbReference type="OrthoDB" id="261376at2"/>
<dbReference type="GO" id="GO:0008137">
    <property type="term" value="F:NADH dehydrogenase (ubiquinone) activity"/>
    <property type="evidence" value="ECO:0007669"/>
    <property type="project" value="UniProtKB-UniRule"/>
</dbReference>
<comment type="similarity">
    <text evidence="1 2">Belongs to the complex I subunit 6 family.</text>
</comment>
<feature type="transmembrane region" description="Helical" evidence="2">
    <location>
        <begin position="91"/>
        <end position="112"/>
    </location>
</feature>
<name>A0A5C6BRF0_9PLAN</name>
<keyword evidence="2" id="KW-1133">Transmembrane helix</keyword>
<dbReference type="Gene3D" id="1.20.120.1200">
    <property type="entry name" value="NADH-ubiquinone/plastoquinone oxidoreductase chain 6, subunit NuoJ"/>
    <property type="match status" value="1"/>
</dbReference>
<evidence type="ECO:0000256" key="2">
    <source>
        <dbReference type="RuleBase" id="RU004429"/>
    </source>
</evidence>
<dbReference type="RefSeq" id="WP_146372068.1">
    <property type="nucleotide sequence ID" value="NZ_SJPP01000001.1"/>
</dbReference>
<dbReference type="EC" id="7.1.1.-" evidence="2"/>
<dbReference type="EMBL" id="SJPP01000001">
    <property type="protein sequence ID" value="TWU14800.1"/>
    <property type="molecule type" value="Genomic_DNA"/>
</dbReference>
<dbReference type="InterPro" id="IPR042106">
    <property type="entry name" value="Nuo/plastoQ_OxRdtase_6_NuoJ"/>
</dbReference>
<keyword evidence="2" id="KW-0520">NAD</keyword>
<sequence>MFQEFLFWVFGIAVCGGALGVVLSQNIVRMAFWLIISLGSTSGLFFLLQADFVGAVQLMVYVGGTLVLLIFGIMLTASGPYVTMKTSPTEWVVAAIVSSALLGLITVSAFGVDWHAVDGVVSGHATENRPEGYTTAQQGRTIRPLGFALLGVRPDKDLNQPGEPTGVGYLLPFEIVSVHLLVVLVGAAYLARSKRRIDPLAKTTAS</sequence>
<evidence type="ECO:0000313" key="3">
    <source>
        <dbReference type="EMBL" id="TWU14800.1"/>
    </source>
</evidence>